<evidence type="ECO:0000259" key="2">
    <source>
        <dbReference type="Pfam" id="PF19291"/>
    </source>
</evidence>
<dbReference type="Proteomes" id="UP000182894">
    <property type="component" value="Unassembled WGS sequence"/>
</dbReference>
<dbReference type="RefSeq" id="WP_074753335.1">
    <property type="nucleotide sequence ID" value="NZ_FNCO01000007.1"/>
</dbReference>
<organism evidence="3 4">
    <name type="scientific">Pseudomonas abietaniphila</name>
    <dbReference type="NCBI Taxonomy" id="89065"/>
    <lineage>
        <taxon>Bacteria</taxon>
        <taxon>Pseudomonadati</taxon>
        <taxon>Pseudomonadota</taxon>
        <taxon>Gammaproteobacteria</taxon>
        <taxon>Pseudomonadales</taxon>
        <taxon>Pseudomonadaceae</taxon>
        <taxon>Pseudomonas</taxon>
    </lineage>
</organism>
<dbReference type="Gene3D" id="1.50.10.10">
    <property type="match status" value="1"/>
</dbReference>
<reference evidence="4" key="1">
    <citation type="submission" date="2016-10" db="EMBL/GenBank/DDBJ databases">
        <authorList>
            <person name="Varghese N."/>
            <person name="Submissions S."/>
        </authorList>
    </citation>
    <scope>NUCLEOTIDE SEQUENCE [LARGE SCALE GENOMIC DNA]</scope>
    <source>
        <strain evidence="4">ATCC 700689</strain>
    </source>
</reference>
<dbReference type="STRING" id="89065.SAMN05216605_107176"/>
<dbReference type="Pfam" id="PF00723">
    <property type="entry name" value="Glyco_hydro_15"/>
    <property type="match status" value="1"/>
</dbReference>
<dbReference type="SUPFAM" id="SSF48208">
    <property type="entry name" value="Six-hairpin glycosidases"/>
    <property type="match status" value="1"/>
</dbReference>
<dbReference type="InterPro" id="IPR008928">
    <property type="entry name" value="6-hairpin_glycosidase_sf"/>
</dbReference>
<dbReference type="GO" id="GO:0004553">
    <property type="term" value="F:hydrolase activity, hydrolyzing O-glycosyl compounds"/>
    <property type="evidence" value="ECO:0007669"/>
    <property type="project" value="UniProtKB-ARBA"/>
</dbReference>
<keyword evidence="4" id="KW-1185">Reference proteome</keyword>
<dbReference type="AlphaFoldDB" id="A0A1G8DXI6"/>
<feature type="domain" description="GH15-like" evidence="1">
    <location>
        <begin position="237"/>
        <end position="603"/>
    </location>
</feature>
<evidence type="ECO:0000313" key="3">
    <source>
        <dbReference type="EMBL" id="SDH62288.1"/>
    </source>
</evidence>
<gene>
    <name evidence="3" type="ORF">SAMN05216605_107176</name>
</gene>
<dbReference type="EMBL" id="FNCO01000007">
    <property type="protein sequence ID" value="SDH62288.1"/>
    <property type="molecule type" value="Genomic_DNA"/>
</dbReference>
<dbReference type="InterPro" id="IPR011613">
    <property type="entry name" value="GH15-like"/>
</dbReference>
<proteinExistence type="predicted"/>
<dbReference type="InterPro" id="IPR045582">
    <property type="entry name" value="Trehalase-like_N"/>
</dbReference>
<feature type="domain" description="Trehalase-like N-terminal" evidence="2">
    <location>
        <begin position="15"/>
        <end position="183"/>
    </location>
</feature>
<accession>A0A1G8DXI6</accession>
<evidence type="ECO:0000259" key="1">
    <source>
        <dbReference type="Pfam" id="PF00723"/>
    </source>
</evidence>
<evidence type="ECO:0000313" key="4">
    <source>
        <dbReference type="Proteomes" id="UP000182894"/>
    </source>
</evidence>
<dbReference type="PANTHER" id="PTHR31616">
    <property type="entry name" value="TREHALASE"/>
    <property type="match status" value="1"/>
</dbReference>
<dbReference type="PANTHER" id="PTHR31616:SF0">
    <property type="entry name" value="GLUCAN 1,4-ALPHA-GLUCOSIDASE"/>
    <property type="match status" value="1"/>
</dbReference>
<protein>
    <submittedName>
        <fullName evidence="3">Glucoamylase (Glucan-1,4-alpha-glucosidase), GH15 family</fullName>
    </submittedName>
</protein>
<dbReference type="OrthoDB" id="3902805at2"/>
<dbReference type="Pfam" id="PF19291">
    <property type="entry name" value="TREH_N"/>
    <property type="match status" value="1"/>
</dbReference>
<name>A0A1G8DXI6_9PSED</name>
<sequence>MVNRVGHTQKPQNDLRDEAQNPIENHGIIGDMRSAALVADTGSIDFCCWPDFDSASIFSALLDTPDAGIFQLSPLLPDARRQQLYLPETNVLMTRWIAKDAVVEVTDLMPIASDVDDLPRLVRRIHVRYGTARVRMLCRVRHDYSRADTQAQMAGEDVLFTALEQPALRLSATTALTIEGQAAVAEFQMKQGEIAEFMLGGAGDEQVKASRCDCDLKSTVNFWQHWSRHSNYRGRWRETVNRSALALKLLTSRKHGGIVAAATFGLPEEEGGERNWDYRYTWIRDASFTVYAFMRLGYTDEANDFMKWVRGRMGDCCEESTRLGILYALDGREELPEENLEHLSGYGGATPVRIGNEAYKQTQLDIYGELMDAVYLANKYGEAISHEGWKHASRLVNELCESWNTKDVGIWEMRGEDQHFLHSRLMCWVALDRALRLSLKRSLPAPFEKWDKTRQAIHDDIWDNFWDPELGHFVQHKGSKNLDASMLLMPLVRFVGASDPKWIKTLEAIERTLVRDGMVFRYRNDDDYGDGLEGDEGAFVACSFWYVECLARAGRVEQAHLEFEQLLRYANPLGLYAEEFDTHGHHLGNTPQALSHLALISAASFLDRKLEGSQTLWQP</sequence>
<dbReference type="GO" id="GO:0005975">
    <property type="term" value="P:carbohydrate metabolic process"/>
    <property type="evidence" value="ECO:0007669"/>
    <property type="project" value="InterPro"/>
</dbReference>
<dbReference type="InterPro" id="IPR012341">
    <property type="entry name" value="6hp_glycosidase-like_sf"/>
</dbReference>